<dbReference type="Pfam" id="PF14403">
    <property type="entry name" value="CP_ATPgrasp_2"/>
    <property type="match status" value="1"/>
</dbReference>
<feature type="domain" description="DUF403" evidence="1">
    <location>
        <begin position="522"/>
        <end position="841"/>
    </location>
</feature>
<dbReference type="InterPro" id="IPR051680">
    <property type="entry name" value="ATP-dep_Glu-Cys_Ligase-2"/>
</dbReference>
<dbReference type="SUPFAM" id="SSF56059">
    <property type="entry name" value="Glutathione synthetase ATP-binding domain-like"/>
    <property type="match status" value="1"/>
</dbReference>
<dbReference type="Gene3D" id="3.40.50.11290">
    <property type="match status" value="1"/>
</dbReference>
<dbReference type="Gene3D" id="3.30.1490.270">
    <property type="match status" value="1"/>
</dbReference>
<dbReference type="EMBL" id="UIDG01000157">
    <property type="protein sequence ID" value="SUS06080.1"/>
    <property type="molecule type" value="Genomic_DNA"/>
</dbReference>
<accession>A0A380TCA7</accession>
<dbReference type="InterPro" id="IPR025841">
    <property type="entry name" value="CP_ATPgrasp_2"/>
</dbReference>
<organism evidence="3">
    <name type="scientific">metagenome</name>
    <dbReference type="NCBI Taxonomy" id="256318"/>
    <lineage>
        <taxon>unclassified sequences</taxon>
        <taxon>metagenomes</taxon>
    </lineage>
</organism>
<evidence type="ECO:0000259" key="1">
    <source>
        <dbReference type="Pfam" id="PF04168"/>
    </source>
</evidence>
<dbReference type="PANTHER" id="PTHR34595:SF2">
    <property type="entry name" value="BLR2978 PROTEIN"/>
    <property type="match status" value="1"/>
</dbReference>
<name>A0A380TCA7_9ZZZZ</name>
<proteinExistence type="predicted"/>
<reference evidence="3" key="1">
    <citation type="submission" date="2018-07" db="EMBL/GenBank/DDBJ databases">
        <authorList>
            <person name="Quirk P.G."/>
            <person name="Krulwich T.A."/>
        </authorList>
    </citation>
    <scope>NUCLEOTIDE SEQUENCE</scope>
</reference>
<gene>
    <name evidence="3" type="ORF">DF3PB_240003</name>
</gene>
<protein>
    <submittedName>
        <fullName evidence="3">Uncharacterized protein</fullName>
    </submittedName>
</protein>
<sequence length="859" mass="95448">MNARLPQVGAEDHQSILRSYDLIPGIYDEMMDPAAGPRPHWQPFVAGVQAMTEADLNGYLRKAERMLRDSGFAHSLAALAGVPERPWELDFVPLLIPAEEWALLEAGLVQRARLLNAVLADLYGPQRLLANGHLPAALVFANPHFLRPCHGIAPRDGIYLNTYAADLGRGPDGRWWVVADRTQAPAGAGYALENRLIMSRCMPNFFRQTHIHRLAVFFQKLHNGLLARTGRDDPRIVLLTDEAKVDSYFDHSYLARYLGYTLAEGADLTVRQNKVYLKTVEGLVPVDLILRGIDSELCDPLELDTQSSLGVAGLLQVARARTVIVANALGSGLVESKALMGFLPNLCRVLLDEDLILPNTATWWCGQDDALEYVVRNLDAVAIDQAFEPRPLLGSTSGPILGSDLTDRQREQVIQRLKRRGDDFVAQELVVLSSTPIWQEGALHPRPMSVRVFIAASEDGYTAMPGGLTRVSATDNPKAALLRRGQGAKDTWVLSHSPTSTYSLLRSRVGTMSPRRRSKDIPSHSADNLFWLGRYAERAEDMTRAVRSVVRRLTEDPSDPLEVTVLQRVVDVLLDKTDVAPASNDEVSTGVTTSIERQINSLMFEPAIQYGLQITVADLKRTATLSRDWLSVEAWRALSRLHLEATRSRLPGRFDVSETIERTEDLVQALATFSGLETENMTRDYGWRFLDMGRRLERGWHLARILRGLLVRDEPEEDGSLVLLLEVADSIMTYRWRYLATPMLAPVIDLLLLDETNPRSVAFQIAALLQHVDNLPAVVSPPARSDAQRIILSLSTAVRLAEIPILCEADADGYRGTLAALLDRLDASLPRLSEAITRDYFSHAEARRPVDLKPAAEEA</sequence>
<dbReference type="InterPro" id="IPR007296">
    <property type="entry name" value="DUF403"/>
</dbReference>
<evidence type="ECO:0000313" key="3">
    <source>
        <dbReference type="EMBL" id="SUS06080.1"/>
    </source>
</evidence>
<feature type="domain" description="Circularly permuted ATP-grasp type 2" evidence="2">
    <location>
        <begin position="93"/>
        <end position="472"/>
    </location>
</feature>
<dbReference type="PANTHER" id="PTHR34595">
    <property type="entry name" value="BLR5612 PROTEIN"/>
    <property type="match status" value="1"/>
</dbReference>
<evidence type="ECO:0000259" key="2">
    <source>
        <dbReference type="Pfam" id="PF14403"/>
    </source>
</evidence>
<dbReference type="AlphaFoldDB" id="A0A380TCA7"/>
<dbReference type="Pfam" id="PF04168">
    <property type="entry name" value="Alpha-E"/>
    <property type="match status" value="1"/>
</dbReference>